<evidence type="ECO:0000313" key="3">
    <source>
        <dbReference type="Proteomes" id="UP001633002"/>
    </source>
</evidence>
<proteinExistence type="predicted"/>
<dbReference type="EMBL" id="JBJQOH010000007">
    <property type="protein sequence ID" value="KAL3679086.1"/>
    <property type="molecule type" value="Genomic_DNA"/>
</dbReference>
<protein>
    <recommendedName>
        <fullName evidence="1">Reverse transcriptase domain-containing protein</fullName>
    </recommendedName>
</protein>
<evidence type="ECO:0000259" key="1">
    <source>
        <dbReference type="PROSITE" id="PS50878"/>
    </source>
</evidence>
<dbReference type="AlphaFoldDB" id="A0ABD3GK90"/>
<evidence type="ECO:0000313" key="2">
    <source>
        <dbReference type="EMBL" id="KAL3679086.1"/>
    </source>
</evidence>
<dbReference type="Proteomes" id="UP001633002">
    <property type="component" value="Unassembled WGS sequence"/>
</dbReference>
<dbReference type="SUPFAM" id="SSF56672">
    <property type="entry name" value="DNA/RNA polymerases"/>
    <property type="match status" value="1"/>
</dbReference>
<sequence length="755" mass="84538">MVVFPAVVVEDGEPPESGLRSAMPLVVLPLITPIEQQGFVKGRSPQNCIITFCLVHEALKRQDKSALFFSLDQEKAYDKLCPDYLWSVMSHLGFPPIFILVVRALQHQAESRILLNGNLLPPFIVGRGVRQGCPLSPLLYVIASIPIINRLREENGRGRIQPVVLNGDCQVSSICLADDLAIFTTIQEDSVANVLLLLRLVELASGGKVNILKSKVLMLGKCQRFPAWLSGIGLMLVDKRDVTVYLGAPLTTVWHGSDNGDNLLGRLKGKAEFYAATSLSFESRIVALKHGIFPTLIYQMLVTRFKKRTLKRFDQMLREYVWSTDVDGRKKQSLSAWESLIMPVSGGGLGSFSAEDFQTALISRSILKALRDPDASLWASIFASIFLGTSPGSMLTALSLSPGPKIPAVCPVASLFLESWSKLIALFRWRPKDGLNFHLAAFKELLFLQARTTLIPAVALTVVGDTLRWCLSVGIHSLSTLRARSSSLGAHGISPRIGCWPLLVDLLASQTPLLGSTISISGWTAENGNSLDSSWSASKIYTQLRSDKRQEQGLWLNSKWGLQWSLPQWEVCWKYMALKGLTQRNKTFLWRIFVAAFYVGKNAQRLGFSEFSCTFCDGGVEDISHAIWLCPRWRRFWLEVARKVPGWDQILQLRENLLTLPHLLSWAFNAPVNLALFRAWFLAVSLRCIWAERCTFKFQGKLNFVSLTKVIICLMEEINARRTQLDPIWIRDFVPPLLSLLAVIPNRFQKLLIDS</sequence>
<feature type="domain" description="Reverse transcriptase" evidence="1">
    <location>
        <begin position="1"/>
        <end position="250"/>
    </location>
</feature>
<reference evidence="2 3" key="1">
    <citation type="submission" date="2024-09" db="EMBL/GenBank/DDBJ databases">
        <title>Chromosome-scale assembly of Riccia sorocarpa.</title>
        <authorList>
            <person name="Paukszto L."/>
        </authorList>
    </citation>
    <scope>NUCLEOTIDE SEQUENCE [LARGE SCALE GENOMIC DNA]</scope>
    <source>
        <strain evidence="2">LP-2024</strain>
        <tissue evidence="2">Aerial parts of the thallus</tissue>
    </source>
</reference>
<dbReference type="PANTHER" id="PTHR33116:SF78">
    <property type="entry name" value="OS12G0587133 PROTEIN"/>
    <property type="match status" value="1"/>
</dbReference>
<dbReference type="PANTHER" id="PTHR33116">
    <property type="entry name" value="REVERSE TRANSCRIPTASE ZINC-BINDING DOMAIN-CONTAINING PROTEIN-RELATED-RELATED"/>
    <property type="match status" value="1"/>
</dbReference>
<gene>
    <name evidence="2" type="ORF">R1sor_022042</name>
</gene>
<dbReference type="InterPro" id="IPR000477">
    <property type="entry name" value="RT_dom"/>
</dbReference>
<accession>A0ABD3GK90</accession>
<keyword evidence="3" id="KW-1185">Reference proteome</keyword>
<dbReference type="PROSITE" id="PS50878">
    <property type="entry name" value="RT_POL"/>
    <property type="match status" value="1"/>
</dbReference>
<dbReference type="Pfam" id="PF00078">
    <property type="entry name" value="RVT_1"/>
    <property type="match status" value="1"/>
</dbReference>
<comment type="caution">
    <text evidence="2">The sequence shown here is derived from an EMBL/GenBank/DDBJ whole genome shotgun (WGS) entry which is preliminary data.</text>
</comment>
<organism evidence="2 3">
    <name type="scientific">Riccia sorocarpa</name>
    <dbReference type="NCBI Taxonomy" id="122646"/>
    <lineage>
        <taxon>Eukaryota</taxon>
        <taxon>Viridiplantae</taxon>
        <taxon>Streptophyta</taxon>
        <taxon>Embryophyta</taxon>
        <taxon>Marchantiophyta</taxon>
        <taxon>Marchantiopsida</taxon>
        <taxon>Marchantiidae</taxon>
        <taxon>Marchantiales</taxon>
        <taxon>Ricciaceae</taxon>
        <taxon>Riccia</taxon>
    </lineage>
</organism>
<dbReference type="InterPro" id="IPR043502">
    <property type="entry name" value="DNA/RNA_pol_sf"/>
</dbReference>
<name>A0ABD3GK90_9MARC</name>